<keyword evidence="2" id="KW-0812">Transmembrane</keyword>
<feature type="compositionally biased region" description="Polar residues" evidence="1">
    <location>
        <begin position="139"/>
        <end position="149"/>
    </location>
</feature>
<keyword evidence="2" id="KW-1133">Transmembrane helix</keyword>
<evidence type="ECO:0000313" key="4">
    <source>
        <dbReference type="Proteomes" id="UP000587527"/>
    </source>
</evidence>
<proteinExistence type="predicted"/>
<dbReference type="Proteomes" id="UP000587527">
    <property type="component" value="Unassembled WGS sequence"/>
</dbReference>
<gene>
    <name evidence="3" type="ORF">F4553_006860</name>
</gene>
<evidence type="ECO:0000256" key="1">
    <source>
        <dbReference type="SAM" id="MobiDB-lite"/>
    </source>
</evidence>
<feature type="compositionally biased region" description="Low complexity" evidence="1">
    <location>
        <begin position="60"/>
        <end position="87"/>
    </location>
</feature>
<feature type="region of interest" description="Disordered" evidence="1">
    <location>
        <begin position="1"/>
        <end position="87"/>
    </location>
</feature>
<protein>
    <submittedName>
        <fullName evidence="3">Uncharacterized protein</fullName>
    </submittedName>
</protein>
<dbReference type="EMBL" id="JACHMN010000003">
    <property type="protein sequence ID" value="MBB5873426.1"/>
    <property type="molecule type" value="Genomic_DNA"/>
</dbReference>
<reference evidence="3 4" key="1">
    <citation type="submission" date="2020-08" db="EMBL/GenBank/DDBJ databases">
        <title>Sequencing the genomes of 1000 actinobacteria strains.</title>
        <authorList>
            <person name="Klenk H.-P."/>
        </authorList>
    </citation>
    <scope>NUCLEOTIDE SEQUENCE [LARGE SCALE GENOMIC DNA]</scope>
    <source>
        <strain evidence="3 4">DSM 45362</strain>
    </source>
</reference>
<feature type="region of interest" description="Disordered" evidence="1">
    <location>
        <begin position="121"/>
        <end position="149"/>
    </location>
</feature>
<feature type="compositionally biased region" description="Pro residues" evidence="1">
    <location>
        <begin position="30"/>
        <end position="59"/>
    </location>
</feature>
<name>A0A841C0P6_9ACTN</name>
<dbReference type="AlphaFoldDB" id="A0A841C0P6"/>
<feature type="compositionally biased region" description="Low complexity" evidence="1">
    <location>
        <begin position="121"/>
        <end position="132"/>
    </location>
</feature>
<keyword evidence="4" id="KW-1185">Reference proteome</keyword>
<comment type="caution">
    <text evidence="3">The sequence shown here is derived from an EMBL/GenBank/DDBJ whole genome shotgun (WGS) entry which is preliminary data.</text>
</comment>
<accession>A0A841C0P6</accession>
<evidence type="ECO:0000256" key="2">
    <source>
        <dbReference type="SAM" id="Phobius"/>
    </source>
</evidence>
<sequence length="308" mass="31211">MTDPYARPSGQPDPSGPPQPSSGDLGQPGPAQPGYPQPQPSSAPPAYPSSGPPAYPPGGQPAYAPGQAAYTPDGQPAYGQGGQQPPKSRKGLIIGLVVGAVVLLLLVCGGAVALILNAADDDTTPTASSTRSVAPTGAASPQNNNGVTANSSSDFGDVCQGGTILNAAEVGSLATAKAYVFSNTPARMTSWSSKILDSDASYYAKSADYSTVSVVGCLAYQEGSEGAGQKCDIKASDGTKLTVDYLSSRYTLTFYAAKTGEKIGDGGTINAPANKCPMLISYNRETLKSYASPDNAAIDAAVKKFVTA</sequence>
<evidence type="ECO:0000313" key="3">
    <source>
        <dbReference type="EMBL" id="MBB5873426.1"/>
    </source>
</evidence>
<dbReference type="RefSeq" id="WP_184844622.1">
    <property type="nucleotide sequence ID" value="NZ_JACHMN010000003.1"/>
</dbReference>
<keyword evidence="2" id="KW-0472">Membrane</keyword>
<feature type="transmembrane region" description="Helical" evidence="2">
    <location>
        <begin position="92"/>
        <end position="116"/>
    </location>
</feature>
<organism evidence="3 4">
    <name type="scientific">Allocatelliglobosispora scoriae</name>
    <dbReference type="NCBI Taxonomy" id="643052"/>
    <lineage>
        <taxon>Bacteria</taxon>
        <taxon>Bacillati</taxon>
        <taxon>Actinomycetota</taxon>
        <taxon>Actinomycetes</taxon>
        <taxon>Micromonosporales</taxon>
        <taxon>Micromonosporaceae</taxon>
        <taxon>Allocatelliglobosispora</taxon>
    </lineage>
</organism>